<evidence type="ECO:0008006" key="3">
    <source>
        <dbReference type="Google" id="ProtNLM"/>
    </source>
</evidence>
<feature type="chain" id="PRO_5004818020" description="RxLR effector protein" evidence="1">
    <location>
        <begin position="20"/>
        <end position="100"/>
    </location>
</feature>
<keyword evidence="1" id="KW-0732">Signal</keyword>
<evidence type="ECO:0000313" key="2">
    <source>
        <dbReference type="EMBL" id="ETL33219.1"/>
    </source>
</evidence>
<reference evidence="2" key="1">
    <citation type="submission" date="2013-11" db="EMBL/GenBank/DDBJ databases">
        <title>The Genome Sequence of Phytophthora parasitica CJ05E6.</title>
        <authorList>
            <consortium name="The Broad Institute Genomics Platform"/>
            <person name="Russ C."/>
            <person name="Tyler B."/>
            <person name="Panabieres F."/>
            <person name="Shan W."/>
            <person name="Tripathy S."/>
            <person name="Grunwald N."/>
            <person name="Machado M."/>
            <person name="Johnson C.S."/>
            <person name="Arredondo F."/>
            <person name="Hong C."/>
            <person name="Coffey M."/>
            <person name="Young S.K."/>
            <person name="Zeng Q."/>
            <person name="Gargeya S."/>
            <person name="Fitzgerald M."/>
            <person name="Abouelleil A."/>
            <person name="Alvarado L."/>
            <person name="Chapman S.B."/>
            <person name="Gainer-Dewar J."/>
            <person name="Goldberg J."/>
            <person name="Griggs A."/>
            <person name="Gujja S."/>
            <person name="Hansen M."/>
            <person name="Howarth C."/>
            <person name="Imamovic A."/>
            <person name="Ireland A."/>
            <person name="Larimer J."/>
            <person name="McCowan C."/>
            <person name="Murphy C."/>
            <person name="Pearson M."/>
            <person name="Poon T.W."/>
            <person name="Priest M."/>
            <person name="Roberts A."/>
            <person name="Saif S."/>
            <person name="Shea T."/>
            <person name="Sykes S."/>
            <person name="Wortman J."/>
            <person name="Nusbaum C."/>
            <person name="Birren B."/>
        </authorList>
    </citation>
    <scope>NUCLEOTIDE SEQUENCE [LARGE SCALE GENOMIC DNA]</scope>
    <source>
        <strain evidence="2">CJ05E6</strain>
    </source>
</reference>
<name>W2IG44_PHYNI</name>
<protein>
    <recommendedName>
        <fullName evidence="3">RxLR effector protein</fullName>
    </recommendedName>
</protein>
<feature type="signal peptide" evidence="1">
    <location>
        <begin position="1"/>
        <end position="19"/>
    </location>
</feature>
<proteinExistence type="predicted"/>
<gene>
    <name evidence="2" type="ORF">L916_14270</name>
</gene>
<dbReference type="EMBL" id="KI674564">
    <property type="protein sequence ID" value="ETL33219.1"/>
    <property type="molecule type" value="Genomic_DNA"/>
</dbReference>
<dbReference type="AlphaFoldDB" id="W2IG44"/>
<sequence>MPITIVIVSGLYWFAFVFCESEEFVMDNAPPLHVPPEPAKTPENIPEKVPGATDVVVVPVADAAGASTTVEDLAGNESVILVVEPVDPNVDELWKVLHLP</sequence>
<organism evidence="2">
    <name type="scientific">Phytophthora nicotianae</name>
    <name type="common">Potato buckeye rot agent</name>
    <name type="synonym">Phytophthora parasitica</name>
    <dbReference type="NCBI Taxonomy" id="4792"/>
    <lineage>
        <taxon>Eukaryota</taxon>
        <taxon>Sar</taxon>
        <taxon>Stramenopiles</taxon>
        <taxon>Oomycota</taxon>
        <taxon>Peronosporomycetes</taxon>
        <taxon>Peronosporales</taxon>
        <taxon>Peronosporaceae</taxon>
        <taxon>Phytophthora</taxon>
    </lineage>
</organism>
<accession>W2IG44</accession>
<evidence type="ECO:0000256" key="1">
    <source>
        <dbReference type="SAM" id="SignalP"/>
    </source>
</evidence>
<dbReference type="Proteomes" id="UP000053864">
    <property type="component" value="Unassembled WGS sequence"/>
</dbReference>